<evidence type="ECO:0000259" key="3">
    <source>
        <dbReference type="Pfam" id="PF08240"/>
    </source>
</evidence>
<keyword evidence="5" id="KW-1185">Reference proteome</keyword>
<dbReference type="Pfam" id="PF08240">
    <property type="entry name" value="ADH_N"/>
    <property type="match status" value="1"/>
</dbReference>
<dbReference type="InterPro" id="IPR011032">
    <property type="entry name" value="GroES-like_sf"/>
</dbReference>
<dbReference type="InterPro" id="IPR013154">
    <property type="entry name" value="ADH-like_N"/>
</dbReference>
<dbReference type="InterPro" id="IPR050129">
    <property type="entry name" value="Zn_alcohol_dh"/>
</dbReference>
<dbReference type="Gene3D" id="3.90.180.10">
    <property type="entry name" value="Medium-chain alcohol dehydrogenases, catalytic domain"/>
    <property type="match status" value="1"/>
</dbReference>
<evidence type="ECO:0000256" key="1">
    <source>
        <dbReference type="ARBA" id="ARBA00023002"/>
    </source>
</evidence>
<sequence length="338" mass="36766">MKALVYEGPSSMNLREVDLPSLGTDEVLIRVERVGICGSELSGYLGHNSLRKPPLIMGHEFAGIVEQAGSTRFRRGDRVTANPLLSCGRCRACRTGAAQLCAERQLLGAHRPGAFAEYVAVAERNVYALEDHVSFEEGAFTEPFACAVHICKLLKPLPTDRLLIMGGGPIGLLALQAAKVYGLQHIVLIDINEQRLEIAKELGAVTATRLDTLRSEEKSMFDAAIDAVGMEITRQLCVESVRPGGRVVLTGLHEEKSSLPINMIIRSEIQLMGAFAYHSDDFETALQWISEGRVSLSPWTLLAPLETGGACFERLIQNPGNIAKILLTLDHEKGEAAP</sequence>
<evidence type="ECO:0000313" key="5">
    <source>
        <dbReference type="Proteomes" id="UP000190626"/>
    </source>
</evidence>
<organism evidence="4 5">
    <name type="scientific">Paenibacillus ferrarius</name>
    <dbReference type="NCBI Taxonomy" id="1469647"/>
    <lineage>
        <taxon>Bacteria</taxon>
        <taxon>Bacillati</taxon>
        <taxon>Bacillota</taxon>
        <taxon>Bacilli</taxon>
        <taxon>Bacillales</taxon>
        <taxon>Paenibacillaceae</taxon>
        <taxon>Paenibacillus</taxon>
    </lineage>
</organism>
<accession>A0A1V4HHJ6</accession>
<dbReference type="Proteomes" id="UP000190626">
    <property type="component" value="Unassembled WGS sequence"/>
</dbReference>
<dbReference type="Pfam" id="PF00107">
    <property type="entry name" value="ADH_zinc_N"/>
    <property type="match status" value="1"/>
</dbReference>
<dbReference type="EMBL" id="MBTG01000020">
    <property type="protein sequence ID" value="OPH54800.1"/>
    <property type="molecule type" value="Genomic_DNA"/>
</dbReference>
<feature type="domain" description="Alcohol dehydrogenase-like N-terminal" evidence="3">
    <location>
        <begin position="24"/>
        <end position="130"/>
    </location>
</feature>
<protein>
    <submittedName>
        <fullName evidence="4">Alcohol dehydrogenase</fullName>
    </submittedName>
</protein>
<dbReference type="SUPFAM" id="SSF50129">
    <property type="entry name" value="GroES-like"/>
    <property type="match status" value="1"/>
</dbReference>
<dbReference type="PANTHER" id="PTHR43401:SF2">
    <property type="entry name" value="L-THREONINE 3-DEHYDROGENASE"/>
    <property type="match status" value="1"/>
</dbReference>
<dbReference type="STRING" id="1469647.BC351_30605"/>
<feature type="domain" description="Alcohol dehydrogenase-like C-terminal" evidence="2">
    <location>
        <begin position="169"/>
        <end position="291"/>
    </location>
</feature>
<reference evidence="5" key="1">
    <citation type="submission" date="2016-07" db="EMBL/GenBank/DDBJ databases">
        <authorList>
            <person name="Florea S."/>
            <person name="Webb J.S."/>
            <person name="Jaromczyk J."/>
            <person name="Schardl C.L."/>
        </authorList>
    </citation>
    <scope>NUCLEOTIDE SEQUENCE [LARGE SCALE GENOMIC DNA]</scope>
    <source>
        <strain evidence="5">CY1</strain>
    </source>
</reference>
<dbReference type="InterPro" id="IPR036291">
    <property type="entry name" value="NAD(P)-bd_dom_sf"/>
</dbReference>
<comment type="caution">
    <text evidence="4">The sequence shown here is derived from an EMBL/GenBank/DDBJ whole genome shotgun (WGS) entry which is preliminary data.</text>
</comment>
<gene>
    <name evidence="4" type="ORF">BC351_30605</name>
</gene>
<dbReference type="Gene3D" id="3.40.50.720">
    <property type="entry name" value="NAD(P)-binding Rossmann-like Domain"/>
    <property type="match status" value="1"/>
</dbReference>
<evidence type="ECO:0000259" key="2">
    <source>
        <dbReference type="Pfam" id="PF00107"/>
    </source>
</evidence>
<dbReference type="OrthoDB" id="9777057at2"/>
<dbReference type="PANTHER" id="PTHR43401">
    <property type="entry name" value="L-THREONINE 3-DEHYDROGENASE"/>
    <property type="match status" value="1"/>
</dbReference>
<keyword evidence="1" id="KW-0560">Oxidoreductase</keyword>
<dbReference type="SUPFAM" id="SSF51735">
    <property type="entry name" value="NAD(P)-binding Rossmann-fold domains"/>
    <property type="match status" value="1"/>
</dbReference>
<dbReference type="CDD" id="cd08236">
    <property type="entry name" value="sugar_DH"/>
    <property type="match status" value="1"/>
</dbReference>
<dbReference type="GO" id="GO:0016491">
    <property type="term" value="F:oxidoreductase activity"/>
    <property type="evidence" value="ECO:0007669"/>
    <property type="project" value="UniProtKB-KW"/>
</dbReference>
<evidence type="ECO:0000313" key="4">
    <source>
        <dbReference type="EMBL" id="OPH54800.1"/>
    </source>
</evidence>
<dbReference type="AlphaFoldDB" id="A0A1V4HHJ6"/>
<dbReference type="InterPro" id="IPR013149">
    <property type="entry name" value="ADH-like_C"/>
</dbReference>
<proteinExistence type="predicted"/>
<dbReference type="RefSeq" id="WP_079414802.1">
    <property type="nucleotide sequence ID" value="NZ_MBTG01000020.1"/>
</dbReference>
<name>A0A1V4HHJ6_9BACL</name>